<dbReference type="Proteomes" id="UP000717585">
    <property type="component" value="Unassembled WGS sequence"/>
</dbReference>
<organism evidence="2 3">
    <name type="scientific">Carpediemonas membranifera</name>
    <dbReference type="NCBI Taxonomy" id="201153"/>
    <lineage>
        <taxon>Eukaryota</taxon>
        <taxon>Metamonada</taxon>
        <taxon>Carpediemonas-like organisms</taxon>
        <taxon>Carpediemonas</taxon>
    </lineage>
</organism>
<evidence type="ECO:0000313" key="3">
    <source>
        <dbReference type="Proteomes" id="UP000717585"/>
    </source>
</evidence>
<dbReference type="AlphaFoldDB" id="A0A8J6BYG1"/>
<dbReference type="EMBL" id="JAHDYR010000015">
    <property type="protein sequence ID" value="KAG9394446.1"/>
    <property type="molecule type" value="Genomic_DNA"/>
</dbReference>
<gene>
    <name evidence="2" type="ORF">J8273_4111</name>
</gene>
<comment type="caution">
    <text evidence="2">The sequence shown here is derived from an EMBL/GenBank/DDBJ whole genome shotgun (WGS) entry which is preliminary data.</text>
</comment>
<evidence type="ECO:0000313" key="2">
    <source>
        <dbReference type="EMBL" id="KAG9394446.1"/>
    </source>
</evidence>
<name>A0A8J6BYG1_9EUKA</name>
<sequence length="82" mass="9091">MRSVNDLMLPLIQGRQPRRMVLEIERDGEGKLHVRQLPDGPSAAPEHTPVQRKASRSPATKRSPEPSDDESSDVEYIGSASE</sequence>
<accession>A0A8J6BYG1</accession>
<feature type="region of interest" description="Disordered" evidence="1">
    <location>
        <begin position="27"/>
        <end position="82"/>
    </location>
</feature>
<evidence type="ECO:0000256" key="1">
    <source>
        <dbReference type="SAM" id="MobiDB-lite"/>
    </source>
</evidence>
<reference evidence="2" key="1">
    <citation type="submission" date="2021-05" db="EMBL/GenBank/DDBJ databases">
        <title>A free-living protist that lacks canonical eukaryotic 1 DNA replication and segregation systems.</title>
        <authorList>
            <person name="Salas-Leiva D.E."/>
            <person name="Tromer E.C."/>
            <person name="Curtis B.A."/>
            <person name="Jerlstrom-Hultqvist J."/>
            <person name="Kolisko M."/>
            <person name="Yi Z."/>
            <person name="Salas-Leiva J.S."/>
            <person name="Gallot-Lavallee L."/>
            <person name="Kops G.J.P.L."/>
            <person name="Archibald J.M."/>
            <person name="Simpson A.G.B."/>
            <person name="Roger A.J."/>
        </authorList>
    </citation>
    <scope>NUCLEOTIDE SEQUENCE</scope>
    <source>
        <strain evidence="2">BICM</strain>
    </source>
</reference>
<proteinExistence type="predicted"/>
<keyword evidence="3" id="KW-1185">Reference proteome</keyword>
<protein>
    <submittedName>
        <fullName evidence="2">Uncharacterized protein</fullName>
    </submittedName>
</protein>